<dbReference type="Proteomes" id="UP000770661">
    <property type="component" value="Unassembled WGS sequence"/>
</dbReference>
<dbReference type="EC" id="2.3.2.27" evidence="1"/>
<comment type="function">
    <text evidence="1">Ubiquitin ligase protein which is a component of the N-end rule pathway. Recognizes and binds to proteins bearing specific N-terminal residues that are destabilizing according to the N-end rule, leading to their ubiquitination and subsequent degradation.</text>
</comment>
<dbReference type="AlphaFoldDB" id="A0A8J4Z164"/>
<evidence type="ECO:0000259" key="2">
    <source>
        <dbReference type="Pfam" id="PF18995"/>
    </source>
</evidence>
<dbReference type="GO" id="GO:0016567">
    <property type="term" value="P:protein ubiquitination"/>
    <property type="evidence" value="ECO:0007669"/>
    <property type="project" value="UniProtKB-UniRule"/>
</dbReference>
<comment type="caution">
    <text evidence="3">The sequence shown here is derived from an EMBL/GenBank/DDBJ whole genome shotgun (WGS) entry which is preliminary data.</text>
</comment>
<dbReference type="InterPro" id="IPR039164">
    <property type="entry name" value="UBR1-like"/>
</dbReference>
<sequence>MHSQSKVELMGRACCFVNPPYLDEYGETDQGLKRGNPLHLDATQYSRLRTMWLSHTISDTIAHTMENNSSVVATEWQHL</sequence>
<dbReference type="GO" id="GO:0008270">
    <property type="term" value="F:zinc ion binding"/>
    <property type="evidence" value="ECO:0007669"/>
    <property type="project" value="UniProtKB-UniRule"/>
</dbReference>
<dbReference type="PANTHER" id="PTHR21497">
    <property type="entry name" value="UBIQUITIN LIGASE E3 ALPHA-RELATED"/>
    <property type="match status" value="1"/>
</dbReference>
<dbReference type="Pfam" id="PF18995">
    <property type="entry name" value="PRT6_C"/>
    <property type="match status" value="1"/>
</dbReference>
<dbReference type="GO" id="GO:0005737">
    <property type="term" value="C:cytoplasm"/>
    <property type="evidence" value="ECO:0007669"/>
    <property type="project" value="TreeGrafter"/>
</dbReference>
<reference evidence="3" key="1">
    <citation type="submission" date="2020-07" db="EMBL/GenBank/DDBJ databases">
        <title>The High-quality genome of the commercially important snow crab, Chionoecetes opilio.</title>
        <authorList>
            <person name="Jeong J.-H."/>
            <person name="Ryu S."/>
        </authorList>
    </citation>
    <scope>NUCLEOTIDE SEQUENCE</scope>
    <source>
        <strain evidence="3">MADBK_172401_WGS</strain>
        <tissue evidence="3">Digestive gland</tissue>
    </source>
</reference>
<keyword evidence="4" id="KW-1185">Reference proteome</keyword>
<dbReference type="EMBL" id="JACEEZ010001495">
    <property type="protein sequence ID" value="KAG0729140.1"/>
    <property type="molecule type" value="Genomic_DNA"/>
</dbReference>
<keyword evidence="1" id="KW-0808">Transferase</keyword>
<dbReference type="InterPro" id="IPR044046">
    <property type="entry name" value="E3_ligase_UBR-like_C"/>
</dbReference>
<comment type="pathway">
    <text evidence="1">Protein modification; protein ubiquitination.</text>
</comment>
<gene>
    <name evidence="3" type="primary">Ubr2</name>
    <name evidence="3" type="ORF">GWK47_030943</name>
</gene>
<keyword evidence="1" id="KW-0833">Ubl conjugation pathway</keyword>
<dbReference type="GO" id="GO:0071596">
    <property type="term" value="P:ubiquitin-dependent protein catabolic process via the N-end rule pathway"/>
    <property type="evidence" value="ECO:0007669"/>
    <property type="project" value="UniProtKB-UniRule"/>
</dbReference>
<dbReference type="GO" id="GO:0000151">
    <property type="term" value="C:ubiquitin ligase complex"/>
    <property type="evidence" value="ECO:0007669"/>
    <property type="project" value="TreeGrafter"/>
</dbReference>
<evidence type="ECO:0000313" key="4">
    <source>
        <dbReference type="Proteomes" id="UP000770661"/>
    </source>
</evidence>
<comment type="similarity">
    <text evidence="1">Belongs to the E3 ubiquitin-protein ligase UBR1-like family.</text>
</comment>
<dbReference type="UniPathway" id="UPA00143"/>
<name>A0A8J4Z164_CHIOP</name>
<keyword evidence="1" id="KW-0862">Zinc</keyword>
<proteinExistence type="inferred from homology"/>
<dbReference type="GO" id="GO:0061630">
    <property type="term" value="F:ubiquitin protein ligase activity"/>
    <property type="evidence" value="ECO:0007669"/>
    <property type="project" value="UniProtKB-UniRule"/>
</dbReference>
<feature type="domain" description="E3 ubiquitin-protein ligase UBR-like C-terminal" evidence="2">
    <location>
        <begin position="11"/>
        <end position="54"/>
    </location>
</feature>
<dbReference type="PANTHER" id="PTHR21497:SF24">
    <property type="entry name" value="E3 UBIQUITIN-PROTEIN LIGASE UBR1"/>
    <property type="match status" value="1"/>
</dbReference>
<evidence type="ECO:0000256" key="1">
    <source>
        <dbReference type="RuleBase" id="RU366018"/>
    </source>
</evidence>
<keyword evidence="1" id="KW-0863">Zinc-finger</keyword>
<keyword evidence="1" id="KW-0479">Metal-binding</keyword>
<comment type="catalytic activity">
    <reaction evidence="1">
        <text>S-ubiquitinyl-[E2 ubiquitin-conjugating enzyme]-L-cysteine + [acceptor protein]-L-lysine = [E2 ubiquitin-conjugating enzyme]-L-cysteine + N(6)-ubiquitinyl-[acceptor protein]-L-lysine.</text>
        <dbReference type="EC" id="2.3.2.27"/>
    </reaction>
</comment>
<protein>
    <recommendedName>
        <fullName evidence="1">E3 ubiquitin-protein ligase</fullName>
        <ecNumber evidence="1">2.3.2.27</ecNumber>
    </recommendedName>
</protein>
<dbReference type="OrthoDB" id="26387at2759"/>
<evidence type="ECO:0000313" key="3">
    <source>
        <dbReference type="EMBL" id="KAG0729140.1"/>
    </source>
</evidence>
<accession>A0A8J4Z164</accession>
<organism evidence="3 4">
    <name type="scientific">Chionoecetes opilio</name>
    <name type="common">Atlantic snow crab</name>
    <name type="synonym">Cancer opilio</name>
    <dbReference type="NCBI Taxonomy" id="41210"/>
    <lineage>
        <taxon>Eukaryota</taxon>
        <taxon>Metazoa</taxon>
        <taxon>Ecdysozoa</taxon>
        <taxon>Arthropoda</taxon>
        <taxon>Crustacea</taxon>
        <taxon>Multicrustacea</taxon>
        <taxon>Malacostraca</taxon>
        <taxon>Eumalacostraca</taxon>
        <taxon>Eucarida</taxon>
        <taxon>Decapoda</taxon>
        <taxon>Pleocyemata</taxon>
        <taxon>Brachyura</taxon>
        <taxon>Eubrachyura</taxon>
        <taxon>Majoidea</taxon>
        <taxon>Majidae</taxon>
        <taxon>Chionoecetes</taxon>
    </lineage>
</organism>